<reference evidence="3" key="2">
    <citation type="submission" date="2020-09" db="EMBL/GenBank/DDBJ databases">
        <authorList>
            <person name="Sun Q."/>
            <person name="Kim S."/>
        </authorList>
    </citation>
    <scope>NUCLEOTIDE SEQUENCE</scope>
    <source>
        <strain evidence="3">KCTC 12711</strain>
    </source>
</reference>
<evidence type="ECO:0000313" key="4">
    <source>
        <dbReference type="Proteomes" id="UP000614811"/>
    </source>
</evidence>
<reference evidence="3" key="1">
    <citation type="journal article" date="2014" name="Int. J. Syst. Evol. Microbiol.">
        <title>Complete genome sequence of Corynebacterium casei LMG S-19264T (=DSM 44701T), isolated from a smear-ripened cheese.</title>
        <authorList>
            <consortium name="US DOE Joint Genome Institute (JGI-PGF)"/>
            <person name="Walter F."/>
            <person name="Albersmeier A."/>
            <person name="Kalinowski J."/>
            <person name="Ruckert C."/>
        </authorList>
    </citation>
    <scope>NUCLEOTIDE SEQUENCE</scope>
    <source>
        <strain evidence="3">KCTC 12711</strain>
    </source>
</reference>
<evidence type="ECO:0000259" key="2">
    <source>
        <dbReference type="Pfam" id="PF13505"/>
    </source>
</evidence>
<organism evidence="3 4">
    <name type="scientific">Arenicella chitinivorans</name>
    <dbReference type="NCBI Taxonomy" id="1329800"/>
    <lineage>
        <taxon>Bacteria</taxon>
        <taxon>Pseudomonadati</taxon>
        <taxon>Pseudomonadota</taxon>
        <taxon>Gammaproteobacteria</taxon>
        <taxon>Arenicellales</taxon>
        <taxon>Arenicellaceae</taxon>
        <taxon>Arenicella</taxon>
    </lineage>
</organism>
<dbReference type="AlphaFoldDB" id="A0A918RST9"/>
<dbReference type="Gene3D" id="2.40.160.20">
    <property type="match status" value="1"/>
</dbReference>
<name>A0A918RST9_9GAMM</name>
<dbReference type="InterPro" id="IPR011250">
    <property type="entry name" value="OMP/PagP_B-barrel"/>
</dbReference>
<dbReference type="Pfam" id="PF13505">
    <property type="entry name" value="OMP_b-brl"/>
    <property type="match status" value="1"/>
</dbReference>
<keyword evidence="4" id="KW-1185">Reference proteome</keyword>
<keyword evidence="1" id="KW-0732">Signal</keyword>
<comment type="caution">
    <text evidence="3">The sequence shown here is derived from an EMBL/GenBank/DDBJ whole genome shotgun (WGS) entry which is preliminary data.</text>
</comment>
<protein>
    <recommendedName>
        <fullName evidence="2">Outer membrane protein beta-barrel domain-containing protein</fullName>
    </recommendedName>
</protein>
<evidence type="ECO:0000256" key="1">
    <source>
        <dbReference type="ARBA" id="ARBA00022729"/>
    </source>
</evidence>
<gene>
    <name evidence="3" type="ORF">GCM10008090_16160</name>
</gene>
<dbReference type="Proteomes" id="UP000614811">
    <property type="component" value="Unassembled WGS sequence"/>
</dbReference>
<dbReference type="EMBL" id="BMXA01000002">
    <property type="protein sequence ID" value="GHA07160.1"/>
    <property type="molecule type" value="Genomic_DNA"/>
</dbReference>
<proteinExistence type="predicted"/>
<sequence length="253" mass="27588">MVTEVGVRNSVGLGVYISNSLTVAKAAQQKDLEMIMKSIKLAGAASALSILFSNPTFADSGFYIGSHVSNFTVGHSLDRDTGTNTTPSILTLAEESDFGLGLNLGYKQQLNEKLYLAGELFYTDQDIQTNNVNNLLRTQLTVNESYGAKIKLGFDITDDFSMYGLIGSTTLDFDIRNSYPFAPPVRQASEDVSEFTFGLGAEYAVTGRFSVTAEYAQFNDAEFDPIPEVAVPGKINANELDFSGFTFGLNYRF</sequence>
<accession>A0A918RST9</accession>
<feature type="domain" description="Outer membrane protein beta-barrel" evidence="2">
    <location>
        <begin position="45"/>
        <end position="253"/>
    </location>
</feature>
<evidence type="ECO:0000313" key="3">
    <source>
        <dbReference type="EMBL" id="GHA07160.1"/>
    </source>
</evidence>
<dbReference type="InterPro" id="IPR027385">
    <property type="entry name" value="Beta-barrel_OMP"/>
</dbReference>
<dbReference type="SUPFAM" id="SSF56925">
    <property type="entry name" value="OMPA-like"/>
    <property type="match status" value="1"/>
</dbReference>